<name>A0ABR8C2S2_APHFL</name>
<organism evidence="1 2">
    <name type="scientific">Aphanizomenon flos-aquae FACHB-1040</name>
    <dbReference type="NCBI Taxonomy" id="2692887"/>
    <lineage>
        <taxon>Bacteria</taxon>
        <taxon>Bacillati</taxon>
        <taxon>Cyanobacteriota</taxon>
        <taxon>Cyanophyceae</taxon>
        <taxon>Nostocales</taxon>
        <taxon>Aphanizomenonaceae</taxon>
        <taxon>Aphanizomenon</taxon>
    </lineage>
</organism>
<evidence type="ECO:0000313" key="2">
    <source>
        <dbReference type="Proteomes" id="UP000606721"/>
    </source>
</evidence>
<dbReference type="EMBL" id="JACJQT010000115">
    <property type="protein sequence ID" value="MBD2281394.1"/>
    <property type="molecule type" value="Genomic_DNA"/>
</dbReference>
<proteinExistence type="predicted"/>
<keyword evidence="2" id="KW-1185">Reference proteome</keyword>
<comment type="caution">
    <text evidence="1">The sequence shown here is derived from an EMBL/GenBank/DDBJ whole genome shotgun (WGS) entry which is preliminary data.</text>
</comment>
<gene>
    <name evidence="1" type="ORF">H6F99_24920</name>
</gene>
<dbReference type="Proteomes" id="UP000606721">
    <property type="component" value="Unassembled WGS sequence"/>
</dbReference>
<reference evidence="1 2" key="1">
    <citation type="journal article" date="2020" name="ISME J.">
        <title>Comparative genomics reveals insights into cyanobacterial evolution and habitat adaptation.</title>
        <authorList>
            <person name="Chen M.Y."/>
            <person name="Teng W.K."/>
            <person name="Zhao L."/>
            <person name="Hu C.X."/>
            <person name="Zhou Y.K."/>
            <person name="Han B.P."/>
            <person name="Song L.R."/>
            <person name="Shu W.S."/>
        </authorList>
    </citation>
    <scope>NUCLEOTIDE SEQUENCE [LARGE SCALE GENOMIC DNA]</scope>
    <source>
        <strain evidence="1 2">FACHB-1040</strain>
    </source>
</reference>
<sequence>MPKNNSTDLIIYQIGPQSTKFFKPTPIIHNLHWFSQDSGKKNGRLRQLKKLISQRKLTESLEVLEQSGISGDFALFMIQNIQTLEVA</sequence>
<evidence type="ECO:0000313" key="1">
    <source>
        <dbReference type="EMBL" id="MBD2281394.1"/>
    </source>
</evidence>
<dbReference type="RefSeq" id="WP_190384557.1">
    <property type="nucleotide sequence ID" value="NZ_JACJQT010000115.1"/>
</dbReference>
<protein>
    <submittedName>
        <fullName evidence="1">Uncharacterized protein</fullName>
    </submittedName>
</protein>
<accession>A0ABR8C2S2</accession>